<dbReference type="GeneID" id="71764201"/>
<geneLocation type="plasmid" evidence="2 3">
    <name>unnamed5</name>
</geneLocation>
<dbReference type="PANTHER" id="PTHR12196:SF2">
    <property type="entry name" value="DIPHTHINE--AMMONIA LIGASE"/>
    <property type="match status" value="1"/>
</dbReference>
<dbReference type="Gene3D" id="3.90.1490.10">
    <property type="entry name" value="putative n-type atp pyrophosphatase, domain 2"/>
    <property type="match status" value="1"/>
</dbReference>
<dbReference type="RefSeq" id="WP_244707261.1">
    <property type="nucleotide sequence ID" value="NZ_BAAADN010000092.1"/>
</dbReference>
<sequence>MSHSIAEKRTTHEHDSVPTAFCSWTGGKDSCFACYRAIQEYDVDVLVHMAVRDDTRPEFDAVDEILSAQAQEVGIPLVQRRVTWNTYEETYRETLSTLDSDYGIFGNVEGKDQRGWVDNLCDDLDLTSVYPLWDEDPVELYRNFIKCGFEARIVKIDTERVADQWLGASLDEEFLDYLLSHDLHPIGEFGEYHTLTVDGPLFETRIPLHITGCTTRDSTLIADAELGE</sequence>
<dbReference type="InterPro" id="IPR014729">
    <property type="entry name" value="Rossmann-like_a/b/a_fold"/>
</dbReference>
<feature type="domain" description="Diphthamide synthase" evidence="1">
    <location>
        <begin position="24"/>
        <end position="209"/>
    </location>
</feature>
<dbReference type="InterPro" id="IPR002761">
    <property type="entry name" value="Diphthami_syn_dom"/>
</dbReference>
<dbReference type="GO" id="GO:0017178">
    <property type="term" value="F:diphthine-ammonia ligase activity"/>
    <property type="evidence" value="ECO:0007669"/>
    <property type="project" value="UniProtKB-EC"/>
</dbReference>
<evidence type="ECO:0000313" key="3">
    <source>
        <dbReference type="Proteomes" id="UP000830542"/>
    </source>
</evidence>
<dbReference type="Proteomes" id="UP000830542">
    <property type="component" value="Plasmid unnamed5"/>
</dbReference>
<accession>A0AAX3AVN0</accession>
<dbReference type="SUPFAM" id="SSF52402">
    <property type="entry name" value="Adenine nucleotide alpha hydrolases-like"/>
    <property type="match status" value="1"/>
</dbReference>
<organism evidence="2 3">
    <name type="scientific">Halococcus dombrowskii</name>
    <dbReference type="NCBI Taxonomy" id="179637"/>
    <lineage>
        <taxon>Archaea</taxon>
        <taxon>Methanobacteriati</taxon>
        <taxon>Methanobacteriota</taxon>
        <taxon>Stenosarchaea group</taxon>
        <taxon>Halobacteria</taxon>
        <taxon>Halobacteriales</taxon>
        <taxon>Halococcaceae</taxon>
        <taxon>Halococcus</taxon>
    </lineage>
</organism>
<dbReference type="NCBIfam" id="TIGR00290">
    <property type="entry name" value="MJ0570_dom"/>
    <property type="match status" value="1"/>
</dbReference>
<name>A0AAX3AVN0_HALDO</name>
<dbReference type="Pfam" id="PF01902">
    <property type="entry name" value="Diphthami_syn_2"/>
    <property type="match status" value="1"/>
</dbReference>
<dbReference type="Gene3D" id="3.40.50.620">
    <property type="entry name" value="HUPs"/>
    <property type="match status" value="1"/>
</dbReference>
<reference evidence="2" key="1">
    <citation type="submission" date="2022-04" db="EMBL/GenBank/DDBJ databases">
        <title>Sequencing and genomic assembly of Halococcus dombrowskii.</title>
        <authorList>
            <person name="Lim S.W."/>
            <person name="MacLea K.S."/>
        </authorList>
    </citation>
    <scope>NUCLEOTIDE SEQUENCE</scope>
    <source>
        <strain evidence="2">H4</strain>
        <plasmid evidence="2">unnamed5</plasmid>
    </source>
</reference>
<dbReference type="KEGG" id="hdo:MUK72_20095"/>
<dbReference type="EMBL" id="CP095010">
    <property type="protein sequence ID" value="UOO97580.1"/>
    <property type="molecule type" value="Genomic_DNA"/>
</dbReference>
<keyword evidence="2" id="KW-0436">Ligase</keyword>
<keyword evidence="3" id="KW-1185">Reference proteome</keyword>
<gene>
    <name evidence="2" type="ORF">MUK72_20095</name>
</gene>
<dbReference type="CDD" id="cd01994">
    <property type="entry name" value="AANH_PF0828-like"/>
    <property type="match status" value="1"/>
</dbReference>
<dbReference type="InterPro" id="IPR030662">
    <property type="entry name" value="DPH6/MJ0570"/>
</dbReference>
<proteinExistence type="predicted"/>
<dbReference type="PANTHER" id="PTHR12196">
    <property type="entry name" value="DOMAIN OF UNKNOWN FUNCTION 71 DUF71 -CONTAINING PROTEIN"/>
    <property type="match status" value="1"/>
</dbReference>
<dbReference type="AlphaFoldDB" id="A0AAX3AVN0"/>
<evidence type="ECO:0000313" key="2">
    <source>
        <dbReference type="EMBL" id="UOO97580.1"/>
    </source>
</evidence>
<keyword evidence="2" id="KW-0614">Plasmid</keyword>
<protein>
    <submittedName>
        <fullName evidence="2">Diphthine--ammonia ligase</fullName>
        <ecNumber evidence="2">6.3.1.14</ecNumber>
    </submittedName>
</protein>
<evidence type="ECO:0000259" key="1">
    <source>
        <dbReference type="Pfam" id="PF01902"/>
    </source>
</evidence>
<dbReference type="GO" id="GO:0017183">
    <property type="term" value="P:protein histidyl modification to diphthamide"/>
    <property type="evidence" value="ECO:0007669"/>
    <property type="project" value="TreeGrafter"/>
</dbReference>
<dbReference type="EC" id="6.3.1.14" evidence="2"/>